<dbReference type="GeneID" id="68361709"/>
<dbReference type="EMBL" id="CP019962">
    <property type="protein sequence ID" value="ARD64810.1"/>
    <property type="molecule type" value="Genomic_DNA"/>
</dbReference>
<reference evidence="1" key="1">
    <citation type="journal article" date="2015" name="Genome Announc.">
        <title>Draft Genome Sequence of Chemolithoautotrophic Acetogenic Butanol-Producing Eubacterium limosum ATCC 8486.</title>
        <authorList>
            <person name="Song Y."/>
            <person name="Cho B.K."/>
        </authorList>
    </citation>
    <scope>NUCLEOTIDE SEQUENCE</scope>
    <source>
        <strain evidence="1">ATCC 8486</strain>
    </source>
</reference>
<protein>
    <submittedName>
        <fullName evidence="2">Arsenic metallochaperone ArsD family protein</fullName>
    </submittedName>
</protein>
<dbReference type="EMBL" id="JAQSVD010000010">
    <property type="protein sequence ID" value="MDE1471878.1"/>
    <property type="molecule type" value="Genomic_DNA"/>
</dbReference>
<reference evidence="2 4" key="4">
    <citation type="submission" date="2023-02" db="EMBL/GenBank/DDBJ databases">
        <title>Comparative genome analysis of Eubacterium limosum species.</title>
        <authorList>
            <person name="Bak J.E."/>
        </authorList>
    </citation>
    <scope>NUCLEOTIDE SEQUENCE [LARGE SCALE GENOMIC DNA]</scope>
    <source>
        <strain evidence="2 4">KGMB01548</strain>
    </source>
</reference>
<dbReference type="GO" id="GO:0003677">
    <property type="term" value="F:DNA binding"/>
    <property type="evidence" value="ECO:0007669"/>
    <property type="project" value="InterPro"/>
</dbReference>
<proteinExistence type="predicted"/>
<organism evidence="1 3">
    <name type="scientific">Eubacterium limosum</name>
    <dbReference type="NCBI Taxonomy" id="1736"/>
    <lineage>
        <taxon>Bacteria</taxon>
        <taxon>Bacillati</taxon>
        <taxon>Bacillota</taxon>
        <taxon>Clostridia</taxon>
        <taxon>Eubacteriales</taxon>
        <taxon>Eubacteriaceae</taxon>
        <taxon>Eubacterium</taxon>
    </lineage>
</organism>
<dbReference type="Pfam" id="PF06953">
    <property type="entry name" value="ArsD"/>
    <property type="match status" value="1"/>
</dbReference>
<dbReference type="Proteomes" id="UP001215087">
    <property type="component" value="Unassembled WGS sequence"/>
</dbReference>
<dbReference type="AlphaFoldDB" id="A0AAC9W1L7"/>
<keyword evidence="4" id="KW-1185">Reference proteome</keyword>
<evidence type="ECO:0000313" key="4">
    <source>
        <dbReference type="Proteomes" id="UP001215087"/>
    </source>
</evidence>
<reference evidence="1" key="3">
    <citation type="submission" date="2017-02" db="EMBL/GenBank/DDBJ databases">
        <title>Integrative analysis reveals regulation of autotrophic growth of syngas fermenting bacteria at the translational level.</title>
        <authorList>
            <person name="Song Y."/>
            <person name="Shin J."/>
            <person name="Jeong Y."/>
            <person name="Jin S."/>
            <person name="Kim D.R."/>
            <person name="Kim S.C."/>
            <person name="Cho S."/>
            <person name="Cho B.-K."/>
        </authorList>
    </citation>
    <scope>NUCLEOTIDE SEQUENCE</scope>
    <source>
        <strain evidence="1">ATCC 8486</strain>
    </source>
</reference>
<reference evidence="3" key="2">
    <citation type="journal article" date="2017" name="Sci. Rep.">
        <title>Determination of the Genome and Primary Transcriptome of Syngas Fermenting Eubacterium limosum ATCC 8486.</title>
        <authorList>
            <person name="Song Y."/>
            <person name="Shin J."/>
            <person name="Jeong Y."/>
            <person name="Jin S."/>
            <person name="Lee J.K."/>
            <person name="Kim D.R."/>
            <person name="Kim S.C."/>
            <person name="Cho S."/>
            <person name="Cho B.K."/>
        </authorList>
    </citation>
    <scope>NUCLEOTIDE SEQUENCE [LARGE SCALE GENOMIC DNA]</scope>
    <source>
        <strain evidence="3">ATCC 8486</strain>
    </source>
</reference>
<dbReference type="RefSeq" id="WP_013378591.1">
    <property type="nucleotide sequence ID" value="NZ_CP019962.1"/>
</dbReference>
<sequence length="123" mass="13987">MKDETKFEIYEPARMTNEQKEQLRKITPLLDALIERDYSISIFNFATDEEEFLDHPIIGQALIMEGEGLLPITLINGEVKRMGTFPNNAEIGEWLQLNSEELLDILKVFREESGVGCSCGTCC</sequence>
<dbReference type="GO" id="GO:0045892">
    <property type="term" value="P:negative regulation of DNA-templated transcription"/>
    <property type="evidence" value="ECO:0007669"/>
    <property type="project" value="InterPro"/>
</dbReference>
<dbReference type="InterPro" id="IPR010712">
    <property type="entry name" value="Arsenical-R_ArsD"/>
</dbReference>
<dbReference type="Gene3D" id="3.40.30.10">
    <property type="entry name" value="Glutaredoxin"/>
    <property type="match status" value="1"/>
</dbReference>
<accession>A0AAC9W1L7</accession>
<gene>
    <name evidence="1" type="ORF">B2M23_04320</name>
    <name evidence="2" type="ORF">PTZ04_16590</name>
</gene>
<name>A0AAC9W1L7_EUBLI</name>
<dbReference type="Proteomes" id="UP000192391">
    <property type="component" value="Chromosome"/>
</dbReference>
<evidence type="ECO:0000313" key="2">
    <source>
        <dbReference type="EMBL" id="MDE1471878.1"/>
    </source>
</evidence>
<dbReference type="KEGG" id="elim:B2M23_04320"/>
<evidence type="ECO:0000313" key="3">
    <source>
        <dbReference type="Proteomes" id="UP000192391"/>
    </source>
</evidence>
<evidence type="ECO:0000313" key="1">
    <source>
        <dbReference type="EMBL" id="ARD64810.1"/>
    </source>
</evidence>
<dbReference type="GO" id="GO:0046685">
    <property type="term" value="P:response to arsenic-containing substance"/>
    <property type="evidence" value="ECO:0007669"/>
    <property type="project" value="InterPro"/>
</dbReference>